<dbReference type="InterPro" id="IPR018691">
    <property type="entry name" value="DUF2188"/>
</dbReference>
<accession>A0ABR9RWS6</accession>
<dbReference type="Proteomes" id="UP000756387">
    <property type="component" value="Unassembled WGS sequence"/>
</dbReference>
<gene>
    <name evidence="2" type="ORF">IEQ44_15205</name>
</gene>
<name>A0ABR9RWS6_9ACTN</name>
<keyword evidence="3" id="KW-1185">Reference proteome</keyword>
<evidence type="ECO:0000313" key="2">
    <source>
        <dbReference type="EMBL" id="MBE7325996.1"/>
    </source>
</evidence>
<feature type="compositionally biased region" description="Basic and acidic residues" evidence="1">
    <location>
        <begin position="53"/>
        <end position="66"/>
    </location>
</feature>
<evidence type="ECO:0000313" key="3">
    <source>
        <dbReference type="Proteomes" id="UP000756387"/>
    </source>
</evidence>
<dbReference type="Pfam" id="PF09954">
    <property type="entry name" value="DUF2188"/>
    <property type="match status" value="1"/>
</dbReference>
<organism evidence="2 3">
    <name type="scientific">Nocardioides malaquae</name>
    <dbReference type="NCBI Taxonomy" id="2773426"/>
    <lineage>
        <taxon>Bacteria</taxon>
        <taxon>Bacillati</taxon>
        <taxon>Actinomycetota</taxon>
        <taxon>Actinomycetes</taxon>
        <taxon>Propionibacteriales</taxon>
        <taxon>Nocardioidaceae</taxon>
        <taxon>Nocardioides</taxon>
    </lineage>
</organism>
<comment type="caution">
    <text evidence="2">The sequence shown here is derived from an EMBL/GenBank/DDBJ whole genome shotgun (WGS) entry which is preliminary data.</text>
</comment>
<sequence length="81" mass="8793">MSNQNRRHVVPNPNGGWDVKAPGAKRASAHTDTQKQAQDRAREIVSNAGGGEVRIHGRDGKVRDSDTIAPGNDPFPPRDKK</sequence>
<dbReference type="EMBL" id="JADCSA010000022">
    <property type="protein sequence ID" value="MBE7325996.1"/>
    <property type="molecule type" value="Genomic_DNA"/>
</dbReference>
<proteinExistence type="predicted"/>
<dbReference type="RefSeq" id="WP_193639328.1">
    <property type="nucleotide sequence ID" value="NZ_JADCSA010000022.1"/>
</dbReference>
<protein>
    <submittedName>
        <fullName evidence="2">DUF2188 domain-containing protein</fullName>
    </submittedName>
</protein>
<feature type="region of interest" description="Disordered" evidence="1">
    <location>
        <begin position="1"/>
        <end position="81"/>
    </location>
</feature>
<evidence type="ECO:0000256" key="1">
    <source>
        <dbReference type="SAM" id="MobiDB-lite"/>
    </source>
</evidence>
<reference evidence="2 3" key="1">
    <citation type="submission" date="2020-10" db="EMBL/GenBank/DDBJ databases">
        <title>Nocardioides sp. isolated from sludge.</title>
        <authorList>
            <person name="Zhang X."/>
        </authorList>
    </citation>
    <scope>NUCLEOTIDE SEQUENCE [LARGE SCALE GENOMIC DNA]</scope>
    <source>
        <strain evidence="2 3">Y6</strain>
    </source>
</reference>